<dbReference type="GO" id="GO:0005783">
    <property type="term" value="C:endoplasmic reticulum"/>
    <property type="evidence" value="ECO:0007669"/>
    <property type="project" value="InterPro"/>
</dbReference>
<feature type="signal peptide" evidence="9">
    <location>
        <begin position="1"/>
        <end position="21"/>
    </location>
</feature>
<dbReference type="OrthoDB" id="448649at2759"/>
<dbReference type="InterPro" id="IPR011989">
    <property type="entry name" value="ARM-like"/>
</dbReference>
<feature type="chain" id="PRO_5009133977" description="Nucleotide exchange factor SIL1" evidence="9">
    <location>
        <begin position="22"/>
        <end position="482"/>
    </location>
</feature>
<protein>
    <recommendedName>
        <fullName evidence="3">Nucleotide exchange factor SIL1</fullName>
    </recommendedName>
</protein>
<evidence type="ECO:0000256" key="1">
    <source>
        <dbReference type="ARBA" id="ARBA00010588"/>
    </source>
</evidence>
<dbReference type="PANTHER" id="PTHR19316">
    <property type="entry name" value="PROTEIN FOLDING REGULATOR"/>
    <property type="match status" value="1"/>
</dbReference>
<organism evidence="10 11">
    <name type="scientific">Lipomyces starkeyi NRRL Y-11557</name>
    <dbReference type="NCBI Taxonomy" id="675824"/>
    <lineage>
        <taxon>Eukaryota</taxon>
        <taxon>Fungi</taxon>
        <taxon>Dikarya</taxon>
        <taxon>Ascomycota</taxon>
        <taxon>Saccharomycotina</taxon>
        <taxon>Lipomycetes</taxon>
        <taxon>Lipomycetales</taxon>
        <taxon>Lipomycetaceae</taxon>
        <taxon>Lipomyces</taxon>
    </lineage>
</organism>
<dbReference type="PANTHER" id="PTHR19316:SF34">
    <property type="entry name" value="NUCLEOTIDE EXCHANGE FACTOR SIL1"/>
    <property type="match status" value="1"/>
</dbReference>
<dbReference type="SUPFAM" id="SSF48371">
    <property type="entry name" value="ARM repeat"/>
    <property type="match status" value="1"/>
</dbReference>
<dbReference type="InterPro" id="IPR050693">
    <property type="entry name" value="Hsp70_NEF-Inhibitors"/>
</dbReference>
<evidence type="ECO:0000313" key="10">
    <source>
        <dbReference type="EMBL" id="ODQ69214.1"/>
    </source>
</evidence>
<keyword evidence="6" id="KW-0256">Endoplasmic reticulum</keyword>
<evidence type="ECO:0000256" key="8">
    <source>
        <dbReference type="ARBA" id="ARBA00023010"/>
    </source>
</evidence>
<keyword evidence="5 9" id="KW-0732">Signal</keyword>
<dbReference type="STRING" id="675824.A0A1E3PVA0"/>
<reference evidence="10 11" key="1">
    <citation type="journal article" date="2016" name="Proc. Natl. Acad. Sci. U.S.A.">
        <title>Comparative genomics of biotechnologically important yeasts.</title>
        <authorList>
            <person name="Riley R."/>
            <person name="Haridas S."/>
            <person name="Wolfe K.H."/>
            <person name="Lopes M.R."/>
            <person name="Hittinger C.T."/>
            <person name="Goeker M."/>
            <person name="Salamov A.A."/>
            <person name="Wisecaver J.H."/>
            <person name="Long T.M."/>
            <person name="Calvey C.H."/>
            <person name="Aerts A.L."/>
            <person name="Barry K.W."/>
            <person name="Choi C."/>
            <person name="Clum A."/>
            <person name="Coughlan A.Y."/>
            <person name="Deshpande S."/>
            <person name="Douglass A.P."/>
            <person name="Hanson S.J."/>
            <person name="Klenk H.-P."/>
            <person name="LaButti K.M."/>
            <person name="Lapidus A."/>
            <person name="Lindquist E.A."/>
            <person name="Lipzen A.M."/>
            <person name="Meier-Kolthoff J.P."/>
            <person name="Ohm R.A."/>
            <person name="Otillar R.P."/>
            <person name="Pangilinan J.L."/>
            <person name="Peng Y."/>
            <person name="Rokas A."/>
            <person name="Rosa C.A."/>
            <person name="Scheuner C."/>
            <person name="Sibirny A.A."/>
            <person name="Slot J.C."/>
            <person name="Stielow J.B."/>
            <person name="Sun H."/>
            <person name="Kurtzman C.P."/>
            <person name="Blackwell M."/>
            <person name="Grigoriev I.V."/>
            <person name="Jeffries T.W."/>
        </authorList>
    </citation>
    <scope>NUCLEOTIDE SEQUENCE [LARGE SCALE GENOMIC DNA]</scope>
    <source>
        <strain evidence="10 11">NRRL Y-11557</strain>
    </source>
</reference>
<dbReference type="EMBL" id="KV454304">
    <property type="protein sequence ID" value="ODQ69214.1"/>
    <property type="molecule type" value="Genomic_DNA"/>
</dbReference>
<keyword evidence="7" id="KW-0653">Protein transport</keyword>
<evidence type="ECO:0000256" key="5">
    <source>
        <dbReference type="ARBA" id="ARBA00022729"/>
    </source>
</evidence>
<comment type="similarity">
    <text evidence="1">Belongs to the SIL1 family.</text>
</comment>
<dbReference type="Pfam" id="PF16782">
    <property type="entry name" value="SIL1"/>
    <property type="match status" value="1"/>
</dbReference>
<evidence type="ECO:0000256" key="6">
    <source>
        <dbReference type="ARBA" id="ARBA00022824"/>
    </source>
</evidence>
<dbReference type="Proteomes" id="UP000094385">
    <property type="component" value="Unassembled WGS sequence"/>
</dbReference>
<dbReference type="GO" id="GO:0000774">
    <property type="term" value="F:adenyl-nucleotide exchange factor activity"/>
    <property type="evidence" value="ECO:0007669"/>
    <property type="project" value="InterPro"/>
</dbReference>
<evidence type="ECO:0000256" key="9">
    <source>
        <dbReference type="SAM" id="SignalP"/>
    </source>
</evidence>
<dbReference type="InterPro" id="IPR031884">
    <property type="entry name" value="Sil1_fungi"/>
</dbReference>
<evidence type="ECO:0000256" key="2">
    <source>
        <dbReference type="ARBA" id="ARBA00011799"/>
    </source>
</evidence>
<accession>A0A1E3PVA0</accession>
<keyword evidence="4" id="KW-0813">Transport</keyword>
<dbReference type="Gene3D" id="1.25.10.10">
    <property type="entry name" value="Leucine-rich Repeat Variant"/>
    <property type="match status" value="1"/>
</dbReference>
<keyword evidence="11" id="KW-1185">Reference proteome</keyword>
<evidence type="ECO:0000256" key="7">
    <source>
        <dbReference type="ARBA" id="ARBA00022927"/>
    </source>
</evidence>
<keyword evidence="8" id="KW-0811">Translocation</keyword>
<proteinExistence type="inferred from homology"/>
<dbReference type="GO" id="GO:0015031">
    <property type="term" value="P:protein transport"/>
    <property type="evidence" value="ECO:0007669"/>
    <property type="project" value="UniProtKB-KW"/>
</dbReference>
<evidence type="ECO:0000256" key="4">
    <source>
        <dbReference type="ARBA" id="ARBA00022448"/>
    </source>
</evidence>
<evidence type="ECO:0000313" key="11">
    <source>
        <dbReference type="Proteomes" id="UP000094385"/>
    </source>
</evidence>
<gene>
    <name evidence="10" type="ORF">LIPSTDRAFT_120665</name>
</gene>
<dbReference type="AlphaFoldDB" id="A0A1E3PVA0"/>
<name>A0A1E3PVA0_LIPST</name>
<comment type="subunit">
    <text evidence="2">Interacts with KAR2.</text>
</comment>
<dbReference type="InterPro" id="IPR016024">
    <property type="entry name" value="ARM-type_fold"/>
</dbReference>
<sequence length="482" mass="53379">MRGVLVRAGTVILFASSIVTAIEPSAAEPAHTETEVICPSDGGQCYPAVFEATDCWQEVLPDQVIPGGLHVRLNFETGQREAKLLSNDDSEDDVGVVVVSEGTNNEQDQCDEQSAAVGRGVWGQSSYSHKPNPHISLSEHEEFENNLAFILSSFNFERTEASEPIVAKRDDRPSGSSALQSVESNLDEGEHELLIAAMKNIEDFSHEIDFGIKLAVPEVISVFMTLVNTHSSPSVRALSARIIGASLRNNEPALQIAVTSQVVTNLLESLSQEQDPTVRSRIMFALASSIHGKFGRREFWEHKGGDILRKYFFSEVPDEDYMGRCGTLVEDSFVNDMMNSHSPYGPSDTTQSELKVELGLWCSAFQDALSNDNIASMEVRDKIFSALSAMKSRYPTYCPIQDNFRQWIAMKVEQRTALRRQKHDAQEGLSSSLSAVNGQRSDLDTIRGQEMVFLDKLSTVRHSLFGNPKAGRKALDNYHDEL</sequence>
<evidence type="ECO:0000256" key="3">
    <source>
        <dbReference type="ARBA" id="ARBA00015352"/>
    </source>
</evidence>